<evidence type="ECO:0000256" key="8">
    <source>
        <dbReference type="ARBA" id="ARBA00023239"/>
    </source>
</evidence>
<organism evidence="14 15">
    <name type="scientific">Gnathostoma spinigerum</name>
    <dbReference type="NCBI Taxonomy" id="75299"/>
    <lineage>
        <taxon>Eukaryota</taxon>
        <taxon>Metazoa</taxon>
        <taxon>Ecdysozoa</taxon>
        <taxon>Nematoda</taxon>
        <taxon>Chromadorea</taxon>
        <taxon>Rhabditida</taxon>
        <taxon>Spirurina</taxon>
        <taxon>Gnathostomatomorpha</taxon>
        <taxon>Gnathostomatoidea</taxon>
        <taxon>Gnathostomatidae</taxon>
        <taxon>Gnathostoma</taxon>
    </lineage>
</organism>
<evidence type="ECO:0000256" key="10">
    <source>
        <dbReference type="ARBA" id="ARBA00023317"/>
    </source>
</evidence>
<comment type="function">
    <text evidence="12">Catalyzes the formation of phosphatidylethanolamine (PtdEtn) from phosphatidylserine (PtdSer). Plays a central role in phospholipid metabolism and in the interorganelle trafficking of phosphatidylserine. May be involved in lipid droplet biogenesis at the endoplasmic reticulum membrane.</text>
</comment>
<dbReference type="PANTHER" id="PTHR10067:SF6">
    <property type="entry name" value="PHOSPHATIDYLSERINE DECARBOXYLASE PROENZYME, MITOCHONDRIAL"/>
    <property type="match status" value="1"/>
</dbReference>
<dbReference type="PANTHER" id="PTHR10067">
    <property type="entry name" value="PHOSPHATIDYLSERINE DECARBOXYLASE"/>
    <property type="match status" value="1"/>
</dbReference>
<reference evidence="14 15" key="1">
    <citation type="submission" date="2024-08" db="EMBL/GenBank/DDBJ databases">
        <title>Gnathostoma spinigerum genome.</title>
        <authorList>
            <person name="Gonzalez-Bertolin B."/>
            <person name="Monzon S."/>
            <person name="Zaballos A."/>
            <person name="Jimenez P."/>
            <person name="Dekumyoy P."/>
            <person name="Varona S."/>
            <person name="Cuesta I."/>
            <person name="Sumanam S."/>
            <person name="Adisakwattana P."/>
            <person name="Gasser R.B."/>
            <person name="Hernandez-Gonzalez A."/>
            <person name="Young N.D."/>
            <person name="Perteguer M.J."/>
        </authorList>
    </citation>
    <scope>NUCLEOTIDE SEQUENCE [LARGE SCALE GENOMIC DNA]</scope>
    <source>
        <strain evidence="14">AL3</strain>
        <tissue evidence="14">Liver</tissue>
    </source>
</reference>
<evidence type="ECO:0000313" key="14">
    <source>
        <dbReference type="EMBL" id="MFH4976920.1"/>
    </source>
</evidence>
<evidence type="ECO:0000256" key="9">
    <source>
        <dbReference type="ARBA" id="ARBA00023264"/>
    </source>
</evidence>
<comment type="pathway">
    <text evidence="11">Phospholipid metabolism; phosphatidylethanolamine biosynthesis.</text>
</comment>
<keyword evidence="13" id="KW-1133">Transmembrane helix</keyword>
<keyword evidence="9" id="KW-1208">Phospholipid metabolism</keyword>
<dbReference type="NCBIfam" id="TIGR00163">
    <property type="entry name" value="PS_decarb"/>
    <property type="match status" value="1"/>
</dbReference>
<evidence type="ECO:0000256" key="6">
    <source>
        <dbReference type="ARBA" id="ARBA00023098"/>
    </source>
</evidence>
<comment type="caution">
    <text evidence="14">The sequence shown here is derived from an EMBL/GenBank/DDBJ whole genome shotgun (WGS) entry which is preliminary data.</text>
</comment>
<proteinExistence type="predicted"/>
<evidence type="ECO:0000256" key="12">
    <source>
        <dbReference type="ARBA" id="ARBA00045136"/>
    </source>
</evidence>
<keyword evidence="8" id="KW-0456">Lyase</keyword>
<evidence type="ECO:0000256" key="2">
    <source>
        <dbReference type="ARBA" id="ARBA00005189"/>
    </source>
</evidence>
<dbReference type="Proteomes" id="UP001608902">
    <property type="component" value="Unassembled WGS sequence"/>
</dbReference>
<dbReference type="InterPro" id="IPR033177">
    <property type="entry name" value="PSD-B"/>
</dbReference>
<feature type="transmembrane region" description="Helical" evidence="13">
    <location>
        <begin position="70"/>
        <end position="88"/>
    </location>
</feature>
<dbReference type="InterPro" id="IPR003817">
    <property type="entry name" value="PS_Dcarbxylase"/>
</dbReference>
<keyword evidence="15" id="KW-1185">Reference proteome</keyword>
<comment type="pathway">
    <text evidence="2">Lipid metabolism.</text>
</comment>
<keyword evidence="5" id="KW-0210">Decarboxylase</keyword>
<keyword evidence="7" id="KW-0594">Phospholipid biosynthesis</keyword>
<keyword evidence="13" id="KW-0812">Transmembrane</keyword>
<dbReference type="EMBL" id="JBGFUD010001921">
    <property type="protein sequence ID" value="MFH4976920.1"/>
    <property type="molecule type" value="Genomic_DNA"/>
</dbReference>
<evidence type="ECO:0000256" key="13">
    <source>
        <dbReference type="SAM" id="Phobius"/>
    </source>
</evidence>
<keyword evidence="6" id="KW-0443">Lipid metabolism</keyword>
<sequence length="387" mass="43599">MLRSVYLVSKCFRPSWTQLKCVSAQRCFRNYHLTVTRSGANQVAEKVKTLNSTNYSATSTRSRFISTIKWVIVGTFIGFGSVFLYDIFVPDERELQDGKHYYSDWMIRTYCSFPLNALSRVFGSLGYLHIPVCMRSVLLGYYVRTFGCRMDEALVEDLSQYSTFAEFFNRELKPVLRPISDAALVSPADGKVLQFGEVSNNRVEFVKGCDYEITEFLGPVDPKVDPSRRLYQMVIYLSPGMYHGFHSPARFVCENELHVPGLLLSVRPSVLDRLPDLLCRNERVVLSGRWKHGFFSMTAVAATSVGDISIDADPNLRTNVRNISNKLGEGTCSSRALYHAYKPGEKIGEFRLGSTIVLIFEAPPTITFAIEAGDDLKYGQSLIVKGV</sequence>
<name>A0ABD6EKX3_9BILA</name>
<accession>A0ABD6EKX3</accession>
<keyword evidence="10" id="KW-0670">Pyruvate</keyword>
<comment type="cofactor">
    <cofactor evidence="1">
        <name>pyruvate</name>
        <dbReference type="ChEBI" id="CHEBI:15361"/>
    </cofactor>
</comment>
<dbReference type="AlphaFoldDB" id="A0ABD6EKX3"/>
<evidence type="ECO:0000256" key="1">
    <source>
        <dbReference type="ARBA" id="ARBA00001928"/>
    </source>
</evidence>
<evidence type="ECO:0000256" key="11">
    <source>
        <dbReference type="ARBA" id="ARBA00024326"/>
    </source>
</evidence>
<keyword evidence="13" id="KW-0472">Membrane</keyword>
<evidence type="ECO:0000256" key="3">
    <source>
        <dbReference type="ARBA" id="ARBA00012243"/>
    </source>
</evidence>
<dbReference type="Pfam" id="PF02666">
    <property type="entry name" value="PS_Dcarbxylase"/>
    <property type="match status" value="1"/>
</dbReference>
<keyword evidence="4" id="KW-0444">Lipid biosynthesis</keyword>
<evidence type="ECO:0000313" key="15">
    <source>
        <dbReference type="Proteomes" id="UP001608902"/>
    </source>
</evidence>
<protein>
    <recommendedName>
        <fullName evidence="3">phosphatidylserine decarboxylase</fullName>
        <ecNumber evidence="3">4.1.1.65</ecNumber>
    </recommendedName>
</protein>
<evidence type="ECO:0000256" key="4">
    <source>
        <dbReference type="ARBA" id="ARBA00022516"/>
    </source>
</evidence>
<evidence type="ECO:0000256" key="5">
    <source>
        <dbReference type="ARBA" id="ARBA00022793"/>
    </source>
</evidence>
<gene>
    <name evidence="14" type="ORF">AB6A40_003629</name>
</gene>
<evidence type="ECO:0000256" key="7">
    <source>
        <dbReference type="ARBA" id="ARBA00023209"/>
    </source>
</evidence>
<dbReference type="EC" id="4.1.1.65" evidence="3"/>
<dbReference type="GO" id="GO:0008654">
    <property type="term" value="P:phospholipid biosynthetic process"/>
    <property type="evidence" value="ECO:0007669"/>
    <property type="project" value="UniProtKB-KW"/>
</dbReference>
<dbReference type="GO" id="GO:0004609">
    <property type="term" value="F:phosphatidylserine decarboxylase activity"/>
    <property type="evidence" value="ECO:0007669"/>
    <property type="project" value="UniProtKB-EC"/>
</dbReference>